<feature type="chain" id="PRO_5047284440" description="ABC transporter substrate-binding protein" evidence="3">
    <location>
        <begin position="21"/>
        <end position="435"/>
    </location>
</feature>
<proteinExistence type="inferred from homology"/>
<dbReference type="PROSITE" id="PS51257">
    <property type="entry name" value="PROKAR_LIPOPROTEIN"/>
    <property type="match status" value="1"/>
</dbReference>
<organism evidence="4 5">
    <name type="scientific">Neobacillus kokaensis</name>
    <dbReference type="NCBI Taxonomy" id="2759023"/>
    <lineage>
        <taxon>Bacteria</taxon>
        <taxon>Bacillati</taxon>
        <taxon>Bacillota</taxon>
        <taxon>Bacilli</taxon>
        <taxon>Bacillales</taxon>
        <taxon>Bacillaceae</taxon>
        <taxon>Neobacillus</taxon>
    </lineage>
</organism>
<dbReference type="Pfam" id="PF13416">
    <property type="entry name" value="SBP_bac_8"/>
    <property type="match status" value="1"/>
</dbReference>
<dbReference type="EMBL" id="BNDS01000033">
    <property type="protein sequence ID" value="GHI01068.1"/>
    <property type="molecule type" value="Genomic_DNA"/>
</dbReference>
<keyword evidence="5" id="KW-1185">Reference proteome</keyword>
<feature type="signal peptide" evidence="3">
    <location>
        <begin position="1"/>
        <end position="20"/>
    </location>
</feature>
<evidence type="ECO:0000313" key="4">
    <source>
        <dbReference type="EMBL" id="GHI01068.1"/>
    </source>
</evidence>
<dbReference type="InterPro" id="IPR006059">
    <property type="entry name" value="SBP"/>
</dbReference>
<dbReference type="PANTHER" id="PTHR43649:SF29">
    <property type="entry name" value="OSMOPROTECTIVE COMPOUNDS-BINDING PROTEIN GGTB"/>
    <property type="match status" value="1"/>
</dbReference>
<dbReference type="Gene3D" id="3.40.190.10">
    <property type="entry name" value="Periplasmic binding protein-like II"/>
    <property type="match status" value="2"/>
</dbReference>
<evidence type="ECO:0008006" key="6">
    <source>
        <dbReference type="Google" id="ProtNLM"/>
    </source>
</evidence>
<dbReference type="SUPFAM" id="SSF53850">
    <property type="entry name" value="Periplasmic binding protein-like II"/>
    <property type="match status" value="1"/>
</dbReference>
<reference evidence="4 5" key="1">
    <citation type="journal article" date="2022" name="Int. J. Syst. Evol. Microbiol.">
        <title>Neobacillus kokaensis sp. nov., isolated from soil.</title>
        <authorList>
            <person name="Yuki K."/>
            <person name="Matsubara H."/>
            <person name="Yamaguchi S."/>
        </authorList>
    </citation>
    <scope>NUCLEOTIDE SEQUENCE [LARGE SCALE GENOMIC DNA]</scope>
    <source>
        <strain evidence="4 5">LOB 377</strain>
    </source>
</reference>
<gene>
    <name evidence="4" type="ORF">AM1BK_46100</name>
</gene>
<dbReference type="RefSeq" id="WP_223282861.1">
    <property type="nucleotide sequence ID" value="NZ_BNDS01000033.1"/>
</dbReference>
<comment type="caution">
    <text evidence="4">The sequence shown here is derived from an EMBL/GenBank/DDBJ whole genome shotgun (WGS) entry which is preliminary data.</text>
</comment>
<evidence type="ECO:0000313" key="5">
    <source>
        <dbReference type="Proteomes" id="UP000637074"/>
    </source>
</evidence>
<dbReference type="PANTHER" id="PTHR43649">
    <property type="entry name" value="ARABINOSE-BINDING PROTEIN-RELATED"/>
    <property type="match status" value="1"/>
</dbReference>
<evidence type="ECO:0000256" key="2">
    <source>
        <dbReference type="ARBA" id="ARBA00022448"/>
    </source>
</evidence>
<dbReference type="InterPro" id="IPR050490">
    <property type="entry name" value="Bact_solute-bd_prot1"/>
</dbReference>
<protein>
    <recommendedName>
        <fullName evidence="6">ABC transporter substrate-binding protein</fullName>
    </recommendedName>
</protein>
<evidence type="ECO:0000256" key="3">
    <source>
        <dbReference type="SAM" id="SignalP"/>
    </source>
</evidence>
<sequence length="435" mass="48757">MRKTFTIFMAMALLLSIVLAGCSSSDKTSSKEEKESGKTTIRILSRMGGDDPESKAFNELLDKFMKENPDIKVVDESLNDEAAFNNKFKTSVATGNVPEIWVNYGGQAFKEYAKNIAMDLTPVLEEDKQWSDAFLPLFDTWKYDDLPGVYGVPSEFYSIALFYNKELFEKIGAEPPKYIEDIPELQKKFAKEDITLLRMGDKENFRGGHLISNITMKKFGLQKTEDLVSGKAKYTDKDMLEIFKIMKQWADLGVFGDNIVTTDDNEVTSAFTSGKSAMLFNGSWGISSLAESDIADKIGVIPFPGFKDAPDHLNAWHGGAGGYSVFKEIKGKKKDAAIKLVKYLTSVDAFQYYFEKAGGGVYPVKMDMDSLKVDPVTQEYTKALESSSEFLMEITAYDPRPQFQDKLRNEIQGMFAGNSPEKTAENIQKFSDNLK</sequence>
<accession>A0ABQ3NAY4</accession>
<keyword evidence="2" id="KW-0813">Transport</keyword>
<dbReference type="Proteomes" id="UP000637074">
    <property type="component" value="Unassembled WGS sequence"/>
</dbReference>
<evidence type="ECO:0000256" key="1">
    <source>
        <dbReference type="ARBA" id="ARBA00008520"/>
    </source>
</evidence>
<keyword evidence="3" id="KW-0732">Signal</keyword>
<name>A0ABQ3NAY4_9BACI</name>
<comment type="similarity">
    <text evidence="1">Belongs to the bacterial solute-binding protein 1 family.</text>
</comment>